<feature type="transmembrane region" description="Helical" evidence="7">
    <location>
        <begin position="30"/>
        <end position="50"/>
    </location>
</feature>
<feature type="domain" description="ABC3 transporter permease C-terminal" evidence="8">
    <location>
        <begin position="291"/>
        <end position="404"/>
    </location>
</feature>
<dbReference type="Pfam" id="PF12704">
    <property type="entry name" value="MacB_PCD"/>
    <property type="match status" value="1"/>
</dbReference>
<feature type="transmembrane region" description="Helical" evidence="7">
    <location>
        <begin position="332"/>
        <end position="357"/>
    </location>
</feature>
<evidence type="ECO:0000256" key="7">
    <source>
        <dbReference type="SAM" id="Phobius"/>
    </source>
</evidence>
<keyword evidence="2" id="KW-1003">Cell membrane</keyword>
<keyword evidence="4 7" id="KW-1133">Transmembrane helix</keyword>
<sequence>MATLNAFFSHISEYLLMAWQALVSHKLRSFLTTLGILIGVTTIITIWTTIEGLNKYVFGQLSNIGASTVYVQKYPWVIKGDFWKYRNRKPVTYKEYQALAQYCNSAEHISPEVFSVKTIRYKNKKFENIFIIGSNQEYAYTANVAPEIGRFITELDVHYNRYVCVLGREVADQLFEKANPLGKKIFIGDRKYLVIGILERKGNFFGQSMDNFIIVPFGTFRRVYGGHREMRIALSTSPGKLEEMKDQIRSILRRVRKVPPTKEDDFAINQQDMLTDLYKSLTTTLFAIVFVIGGISLVVGGIGIMNIMLVSVAERTREIGIRKAIGATRKNILSQFLFEAIVISSIGGFIGIVFGFFAGNVVLSQMSLSGTVSLTSILIGFGFSGFVGVLAGFYPAYKAASLNPIDSLRYE</sequence>
<evidence type="ECO:0000256" key="2">
    <source>
        <dbReference type="ARBA" id="ARBA00022475"/>
    </source>
</evidence>
<evidence type="ECO:0000256" key="6">
    <source>
        <dbReference type="ARBA" id="ARBA00038076"/>
    </source>
</evidence>
<feature type="transmembrane region" description="Helical" evidence="7">
    <location>
        <begin position="377"/>
        <end position="397"/>
    </location>
</feature>
<dbReference type="GO" id="GO:0022857">
    <property type="term" value="F:transmembrane transporter activity"/>
    <property type="evidence" value="ECO:0007669"/>
    <property type="project" value="TreeGrafter"/>
</dbReference>
<dbReference type="GO" id="GO:0005886">
    <property type="term" value="C:plasma membrane"/>
    <property type="evidence" value="ECO:0007669"/>
    <property type="project" value="UniProtKB-SubCell"/>
</dbReference>
<evidence type="ECO:0000256" key="1">
    <source>
        <dbReference type="ARBA" id="ARBA00004651"/>
    </source>
</evidence>
<accession>A0A7V5H3L5</accession>
<evidence type="ECO:0000256" key="5">
    <source>
        <dbReference type="ARBA" id="ARBA00023136"/>
    </source>
</evidence>
<dbReference type="AlphaFoldDB" id="A0A7V5H3L5"/>
<gene>
    <name evidence="10" type="ORF">ENL21_04365</name>
</gene>
<dbReference type="PANTHER" id="PTHR30572">
    <property type="entry name" value="MEMBRANE COMPONENT OF TRANSPORTER-RELATED"/>
    <property type="match status" value="1"/>
</dbReference>
<feature type="transmembrane region" description="Helical" evidence="7">
    <location>
        <begin position="285"/>
        <end position="312"/>
    </location>
</feature>
<name>A0A7V5H3L5_CALAY</name>
<evidence type="ECO:0000256" key="4">
    <source>
        <dbReference type="ARBA" id="ARBA00022989"/>
    </source>
</evidence>
<dbReference type="EMBL" id="DRTD01000323">
    <property type="protein sequence ID" value="HHE54992.1"/>
    <property type="molecule type" value="Genomic_DNA"/>
</dbReference>
<comment type="subcellular location">
    <subcellularLocation>
        <location evidence="1">Cell membrane</location>
        <topology evidence="1">Multi-pass membrane protein</topology>
    </subcellularLocation>
</comment>
<organism evidence="10">
    <name type="scientific">Caldithrix abyssi</name>
    <dbReference type="NCBI Taxonomy" id="187145"/>
    <lineage>
        <taxon>Bacteria</taxon>
        <taxon>Pseudomonadati</taxon>
        <taxon>Calditrichota</taxon>
        <taxon>Calditrichia</taxon>
        <taxon>Calditrichales</taxon>
        <taxon>Calditrichaceae</taxon>
        <taxon>Caldithrix</taxon>
    </lineage>
</organism>
<keyword evidence="5 7" id="KW-0472">Membrane</keyword>
<keyword evidence="3 7" id="KW-0812">Transmembrane</keyword>
<evidence type="ECO:0000256" key="3">
    <source>
        <dbReference type="ARBA" id="ARBA00022692"/>
    </source>
</evidence>
<evidence type="ECO:0000259" key="8">
    <source>
        <dbReference type="Pfam" id="PF02687"/>
    </source>
</evidence>
<comment type="similarity">
    <text evidence="6">Belongs to the ABC-4 integral membrane protein family.</text>
</comment>
<dbReference type="Pfam" id="PF02687">
    <property type="entry name" value="FtsX"/>
    <property type="match status" value="1"/>
</dbReference>
<comment type="caution">
    <text evidence="10">The sequence shown here is derived from an EMBL/GenBank/DDBJ whole genome shotgun (WGS) entry which is preliminary data.</text>
</comment>
<dbReference type="PANTHER" id="PTHR30572:SF4">
    <property type="entry name" value="ABC TRANSPORTER PERMEASE YTRF"/>
    <property type="match status" value="1"/>
</dbReference>
<evidence type="ECO:0000259" key="9">
    <source>
        <dbReference type="Pfam" id="PF12704"/>
    </source>
</evidence>
<proteinExistence type="inferred from homology"/>
<dbReference type="InterPro" id="IPR003838">
    <property type="entry name" value="ABC3_permease_C"/>
</dbReference>
<reference evidence="10" key="1">
    <citation type="journal article" date="2020" name="mSystems">
        <title>Genome- and Community-Level Interaction Insights into Carbon Utilization and Element Cycling Functions of Hydrothermarchaeota in Hydrothermal Sediment.</title>
        <authorList>
            <person name="Zhou Z."/>
            <person name="Liu Y."/>
            <person name="Xu W."/>
            <person name="Pan J."/>
            <person name="Luo Z.H."/>
            <person name="Li M."/>
        </authorList>
    </citation>
    <scope>NUCLEOTIDE SEQUENCE [LARGE SCALE GENOMIC DNA]</scope>
    <source>
        <strain evidence="10">HyVt-76</strain>
    </source>
</reference>
<dbReference type="InterPro" id="IPR025857">
    <property type="entry name" value="MacB_PCD"/>
</dbReference>
<dbReference type="Proteomes" id="UP000886111">
    <property type="component" value="Unassembled WGS sequence"/>
</dbReference>
<feature type="domain" description="MacB-like periplasmic core" evidence="9">
    <location>
        <begin position="29"/>
        <end position="250"/>
    </location>
</feature>
<evidence type="ECO:0000313" key="10">
    <source>
        <dbReference type="EMBL" id="HHE54992.1"/>
    </source>
</evidence>
<protein>
    <submittedName>
        <fullName evidence="10">FtsX-like permease family protein</fullName>
    </submittedName>
</protein>
<dbReference type="InterPro" id="IPR050250">
    <property type="entry name" value="Macrolide_Exporter_MacB"/>
</dbReference>